<feature type="domain" description="RRM" evidence="4">
    <location>
        <begin position="332"/>
        <end position="413"/>
    </location>
</feature>
<dbReference type="InterPro" id="IPR034350">
    <property type="entry name" value="NUCL_RRM2"/>
</dbReference>
<feature type="compositionally biased region" description="Gly residues" evidence="3">
    <location>
        <begin position="456"/>
        <end position="465"/>
    </location>
</feature>
<dbReference type="FunFam" id="3.30.70.330:FF:001290">
    <property type="entry name" value="Nucleolin 2"/>
    <property type="match status" value="1"/>
</dbReference>
<feature type="compositionally biased region" description="Acidic residues" evidence="3">
    <location>
        <begin position="165"/>
        <end position="185"/>
    </location>
</feature>
<proteinExistence type="predicted"/>
<feature type="compositionally biased region" description="Acidic residues" evidence="3">
    <location>
        <begin position="125"/>
        <end position="140"/>
    </location>
</feature>
<feature type="compositionally biased region" description="Basic and acidic residues" evidence="3">
    <location>
        <begin position="152"/>
        <end position="164"/>
    </location>
</feature>
<evidence type="ECO:0000256" key="3">
    <source>
        <dbReference type="SAM" id="MobiDB-lite"/>
    </source>
</evidence>
<dbReference type="EMBL" id="CM001880">
    <property type="protein sequence ID" value="EOX99141.1"/>
    <property type="molecule type" value="Genomic_DNA"/>
</dbReference>
<feature type="domain" description="RRM" evidence="4">
    <location>
        <begin position="232"/>
        <end position="308"/>
    </location>
</feature>
<evidence type="ECO:0000313" key="5">
    <source>
        <dbReference type="EMBL" id="EOX99141.1"/>
    </source>
</evidence>
<keyword evidence="6" id="KW-1185">Reference proteome</keyword>
<evidence type="ECO:0000259" key="4">
    <source>
        <dbReference type="PROSITE" id="PS50102"/>
    </source>
</evidence>
<evidence type="ECO:0000256" key="1">
    <source>
        <dbReference type="ARBA" id="ARBA00022884"/>
    </source>
</evidence>
<feature type="compositionally biased region" description="Basic and acidic residues" evidence="3">
    <location>
        <begin position="67"/>
        <end position="86"/>
    </location>
</feature>
<dbReference type="HOGENOM" id="CLU_030920_1_0_1"/>
<dbReference type="CDD" id="cd12451">
    <property type="entry name" value="RRM2_NUCLs"/>
    <property type="match status" value="1"/>
</dbReference>
<dbReference type="PANTHER" id="PTHR23236">
    <property type="entry name" value="EUKARYOTIC TRANSLATION INITIATION FACTOR 4B/4H"/>
    <property type="match status" value="1"/>
</dbReference>
<feature type="compositionally biased region" description="Acidic residues" evidence="3">
    <location>
        <begin position="56"/>
        <end position="66"/>
    </location>
</feature>
<feature type="compositionally biased region" description="Gly residues" evidence="3">
    <location>
        <begin position="421"/>
        <end position="448"/>
    </location>
</feature>
<dbReference type="SUPFAM" id="SSF54928">
    <property type="entry name" value="RNA-binding domain, RBD"/>
    <property type="match status" value="2"/>
</dbReference>
<evidence type="ECO:0000313" key="6">
    <source>
        <dbReference type="Proteomes" id="UP000026915"/>
    </source>
</evidence>
<organism evidence="5 6">
    <name type="scientific">Theobroma cacao</name>
    <name type="common">Cacao</name>
    <name type="synonym">Cocoa</name>
    <dbReference type="NCBI Taxonomy" id="3641"/>
    <lineage>
        <taxon>Eukaryota</taxon>
        <taxon>Viridiplantae</taxon>
        <taxon>Streptophyta</taxon>
        <taxon>Embryophyta</taxon>
        <taxon>Tracheophyta</taxon>
        <taxon>Spermatophyta</taxon>
        <taxon>Magnoliopsida</taxon>
        <taxon>eudicotyledons</taxon>
        <taxon>Gunneridae</taxon>
        <taxon>Pentapetalae</taxon>
        <taxon>rosids</taxon>
        <taxon>malvids</taxon>
        <taxon>Malvales</taxon>
        <taxon>Malvaceae</taxon>
        <taxon>Byttnerioideae</taxon>
        <taxon>Theobroma</taxon>
    </lineage>
</organism>
<dbReference type="PROSITE" id="PS50102">
    <property type="entry name" value="RRM"/>
    <property type="match status" value="2"/>
</dbReference>
<dbReference type="InterPro" id="IPR012677">
    <property type="entry name" value="Nucleotide-bd_a/b_plait_sf"/>
</dbReference>
<feature type="region of interest" description="Disordered" evidence="3">
    <location>
        <begin position="412"/>
        <end position="487"/>
    </location>
</feature>
<feature type="non-terminal residue" evidence="5">
    <location>
        <position position="1"/>
    </location>
</feature>
<dbReference type="Pfam" id="PF00076">
    <property type="entry name" value="RRM_1"/>
    <property type="match status" value="2"/>
</dbReference>
<name>A0A061E476_THECC</name>
<feature type="compositionally biased region" description="Low complexity" evidence="3">
    <location>
        <begin position="217"/>
        <end position="230"/>
    </location>
</feature>
<dbReference type="Gramene" id="EOX99141">
    <property type="protein sequence ID" value="EOX99141"/>
    <property type="gene ID" value="TCM_007740"/>
</dbReference>
<dbReference type="GO" id="GO:0003723">
    <property type="term" value="F:RNA binding"/>
    <property type="evidence" value="ECO:0007669"/>
    <property type="project" value="UniProtKB-UniRule"/>
</dbReference>
<dbReference type="SMART" id="SM00360">
    <property type="entry name" value="RRM"/>
    <property type="match status" value="2"/>
</dbReference>
<dbReference type="InterPro" id="IPR035979">
    <property type="entry name" value="RBD_domain_sf"/>
</dbReference>
<evidence type="ECO:0000256" key="2">
    <source>
        <dbReference type="PROSITE-ProRule" id="PRU00176"/>
    </source>
</evidence>
<dbReference type="PANTHER" id="PTHR23236:SF11">
    <property type="entry name" value="EUKARYOTIC TRANSLATION INITIATION FACTOR 4H"/>
    <property type="match status" value="1"/>
</dbReference>
<dbReference type="AlphaFoldDB" id="A0A061E476"/>
<dbReference type="InterPro" id="IPR000504">
    <property type="entry name" value="RRM_dom"/>
</dbReference>
<dbReference type="Proteomes" id="UP000026915">
    <property type="component" value="Chromosome 2"/>
</dbReference>
<protein>
    <submittedName>
        <fullName evidence="5">Nucleolin like 2 isoform 4</fullName>
    </submittedName>
</protein>
<dbReference type="Gene3D" id="3.30.70.330">
    <property type="match status" value="2"/>
</dbReference>
<sequence>EKSKPASKKGPTTVPKKGSSDSSESDSSSDEKATVVKQVSAPTPKKTEESSSSSSDDSDSEEEEENEAKGDKKPVTGKTAKKEESSKSSSDTDSSEDEAPLNKVPVASKRSLPTAGAKQSKQESDDSDDDDSSDESEDEQPAAKKSKVASDSGKDAKVVKKVSSDEEEGSEESSDEDEESDDEEETPKKKDTDVEMVDATTPQKITKQQDFKSAKKAPQTPATPQGQPTGSKTLFVGNLPYQVEQADVKNFFKDAGEIVDIRFATDAEGNFKGFGHVEFATAEAAQKALELNGEYLMNRSLRLDLARERGAYTPYSGNGNNSFQKGGRSQTQTIFVKGFDQSLGEDEIRSSLEEHFGSCGEISRVAIPVDRETGGVKGYAYLDFNDGDSFNKALELDGSELSNYSLSVDEAKPRGEFRDGPGSGRGGGRSGGRSGGWSGGRDGGGRGGRGGRRGGGRFGGAGRGRGPNKPNLAAAGTGRKTTFNDED</sequence>
<gene>
    <name evidence="5" type="ORF">TCM_007740</name>
</gene>
<keyword evidence="1 2" id="KW-0694">RNA-binding</keyword>
<accession>A0A061E476</accession>
<feature type="region of interest" description="Disordered" evidence="3">
    <location>
        <begin position="1"/>
        <end position="233"/>
    </location>
</feature>
<reference evidence="5 6" key="1">
    <citation type="journal article" date="2013" name="Genome Biol.">
        <title>The genome sequence of the most widely cultivated cacao type and its use to identify candidate genes regulating pod color.</title>
        <authorList>
            <person name="Motamayor J.C."/>
            <person name="Mockaitis K."/>
            <person name="Schmutz J."/>
            <person name="Haiminen N."/>
            <person name="Iii D.L."/>
            <person name="Cornejo O."/>
            <person name="Findley S.D."/>
            <person name="Zheng P."/>
            <person name="Utro F."/>
            <person name="Royaert S."/>
            <person name="Saski C."/>
            <person name="Jenkins J."/>
            <person name="Podicheti R."/>
            <person name="Zhao M."/>
            <person name="Scheffler B.E."/>
            <person name="Stack J.C."/>
            <person name="Feltus F.A."/>
            <person name="Mustiga G.M."/>
            <person name="Amores F."/>
            <person name="Phillips W."/>
            <person name="Marelli J.P."/>
            <person name="May G.D."/>
            <person name="Shapiro H."/>
            <person name="Ma J."/>
            <person name="Bustamante C.D."/>
            <person name="Schnell R.J."/>
            <person name="Main D."/>
            <person name="Gilbert D."/>
            <person name="Parida L."/>
            <person name="Kuhn D.N."/>
        </authorList>
    </citation>
    <scope>NUCLEOTIDE SEQUENCE [LARGE SCALE GENOMIC DNA]</scope>
    <source>
        <strain evidence="6">cv. Matina 1-6</strain>
    </source>
</reference>